<dbReference type="InterPro" id="IPR006680">
    <property type="entry name" value="Amidohydro-rel"/>
</dbReference>
<organism evidence="3 4">
    <name type="scientific">Lederbergia galactosidilytica</name>
    <dbReference type="NCBI Taxonomy" id="217031"/>
    <lineage>
        <taxon>Bacteria</taxon>
        <taxon>Bacillati</taxon>
        <taxon>Bacillota</taxon>
        <taxon>Bacilli</taxon>
        <taxon>Bacillales</taxon>
        <taxon>Bacillaceae</taxon>
        <taxon>Lederbergia</taxon>
    </lineage>
</organism>
<dbReference type="PANTHER" id="PTHR43569">
    <property type="entry name" value="AMIDOHYDROLASE"/>
    <property type="match status" value="1"/>
</dbReference>
<comment type="similarity">
    <text evidence="1">Belongs to the metallo-dependent hydrolases superfamily.</text>
</comment>
<dbReference type="GO" id="GO:0016787">
    <property type="term" value="F:hydrolase activity"/>
    <property type="evidence" value="ECO:0007669"/>
    <property type="project" value="InterPro"/>
</dbReference>
<evidence type="ECO:0000256" key="1">
    <source>
        <dbReference type="ARBA" id="ARBA00038310"/>
    </source>
</evidence>
<dbReference type="Gene3D" id="3.20.20.140">
    <property type="entry name" value="Metal-dependent hydrolases"/>
    <property type="match status" value="1"/>
</dbReference>
<evidence type="ECO:0000259" key="2">
    <source>
        <dbReference type="Pfam" id="PF04909"/>
    </source>
</evidence>
<evidence type="ECO:0000313" key="3">
    <source>
        <dbReference type="EMBL" id="OAK68358.1"/>
    </source>
</evidence>
<dbReference type="InterPro" id="IPR032466">
    <property type="entry name" value="Metal_Hydrolase"/>
</dbReference>
<dbReference type="STRING" id="217031.ABB05_14780"/>
<dbReference type="InterPro" id="IPR052350">
    <property type="entry name" value="Metallo-dep_Lactonases"/>
</dbReference>
<dbReference type="PATRIC" id="fig|217031.6.peg.3179"/>
<protein>
    <recommendedName>
        <fullName evidence="2">Amidohydrolase-related domain-containing protein</fullName>
    </recommendedName>
</protein>
<dbReference type="Pfam" id="PF04909">
    <property type="entry name" value="Amidohydro_2"/>
    <property type="match status" value="1"/>
</dbReference>
<proteinExistence type="inferred from homology"/>
<feature type="domain" description="Amidohydrolase-related" evidence="2">
    <location>
        <begin position="4"/>
        <end position="271"/>
    </location>
</feature>
<dbReference type="RefSeq" id="WP_064468429.1">
    <property type="nucleotide sequence ID" value="NZ_JAGGKH010000015.1"/>
</dbReference>
<dbReference type="OrthoDB" id="5450317at2"/>
<dbReference type="EMBL" id="LDJR01000056">
    <property type="protein sequence ID" value="OAK68358.1"/>
    <property type="molecule type" value="Genomic_DNA"/>
</dbReference>
<evidence type="ECO:0000313" key="4">
    <source>
        <dbReference type="Proteomes" id="UP000077881"/>
    </source>
</evidence>
<dbReference type="SUPFAM" id="SSF51556">
    <property type="entry name" value="Metallo-dependent hydrolases"/>
    <property type="match status" value="1"/>
</dbReference>
<comment type="caution">
    <text evidence="3">The sequence shown here is derived from an EMBL/GenBank/DDBJ whole genome shotgun (WGS) entry which is preliminary data.</text>
</comment>
<dbReference type="PANTHER" id="PTHR43569:SF2">
    <property type="entry name" value="AMIDOHYDROLASE-RELATED DOMAIN-CONTAINING PROTEIN"/>
    <property type="match status" value="1"/>
</dbReference>
<dbReference type="Proteomes" id="UP000077881">
    <property type="component" value="Unassembled WGS sequence"/>
</dbReference>
<name>A0A177ZNA1_9BACI</name>
<sequence>MRLDAHQHYWQLENGWTNWPTKDLKAIYRDFLPNQLEPHLQRHQIEQTIAVQAAPKEAETRFLLELAAQHPTIAGVVGWLDLADPSFPERFEYYRQYPKFVGIRPMLQDLSDDRWILRPDVKSNLQILMEHDFPIDLLIYPKHLPHIVELLSEFPRLRAVIDHCAKPNIKDQSWNDWAEGIARVAQQQATMCKISGLITEADLQSWKLTDIQPYIEHVWQLFGPERVMFGSDWPVCLLAGTYDEVIEIIEETIPKDYQSLLFGENGRVFYKIH</sequence>
<dbReference type="AlphaFoldDB" id="A0A177ZNA1"/>
<reference evidence="3 4" key="1">
    <citation type="submission" date="2015-05" db="EMBL/GenBank/DDBJ databases">
        <title>Comparison of genome.</title>
        <authorList>
            <person name="Zheng Z."/>
            <person name="Sun M."/>
        </authorList>
    </citation>
    <scope>NUCLEOTIDE SEQUENCE [LARGE SCALE GENOMIC DNA]</scope>
    <source>
        <strain evidence="3 4">G25-74</strain>
    </source>
</reference>
<keyword evidence="4" id="KW-1185">Reference proteome</keyword>
<gene>
    <name evidence="3" type="ORF">ABB05_14780</name>
</gene>
<accession>A0A177ZNA1</accession>